<dbReference type="Gene3D" id="1.20.1250.20">
    <property type="entry name" value="MFS general substrate transporter like domains"/>
    <property type="match status" value="1"/>
</dbReference>
<feature type="transmembrane region" description="Helical" evidence="6">
    <location>
        <begin position="167"/>
        <end position="187"/>
    </location>
</feature>
<keyword evidence="8" id="KW-1185">Reference proteome</keyword>
<feature type="region of interest" description="Disordered" evidence="5">
    <location>
        <begin position="764"/>
        <end position="794"/>
    </location>
</feature>
<feature type="domain" description="Major facilitator superfamily (MFS) profile" evidence="7">
    <location>
        <begin position="107"/>
        <end position="557"/>
    </location>
</feature>
<feature type="transmembrane region" description="Helical" evidence="6">
    <location>
        <begin position="473"/>
        <end position="495"/>
    </location>
</feature>
<dbReference type="GO" id="GO:0016020">
    <property type="term" value="C:membrane"/>
    <property type="evidence" value="ECO:0007669"/>
    <property type="project" value="UniProtKB-SubCell"/>
</dbReference>
<accession>A0A1S3LXW1</accession>
<keyword evidence="2 6" id="KW-0812">Transmembrane</keyword>
<dbReference type="STRING" id="8030.ENSSSAP00000115117"/>
<feature type="transmembrane region" description="Helical" evidence="6">
    <location>
        <begin position="221"/>
        <end position="239"/>
    </location>
</feature>
<feature type="transmembrane region" description="Helical" evidence="6">
    <location>
        <begin position="507"/>
        <end position="526"/>
    </location>
</feature>
<evidence type="ECO:0000256" key="4">
    <source>
        <dbReference type="ARBA" id="ARBA00023136"/>
    </source>
</evidence>
<gene>
    <name evidence="9" type="primary">LOC106569167</name>
</gene>
<keyword evidence="4 6" id="KW-0472">Membrane</keyword>
<dbReference type="InterPro" id="IPR036259">
    <property type="entry name" value="MFS_trans_sf"/>
</dbReference>
<dbReference type="RefSeq" id="XP_013995696.1">
    <property type="nucleotide sequence ID" value="XM_014140221.2"/>
</dbReference>
<keyword evidence="3 6" id="KW-1133">Transmembrane helix</keyword>
<dbReference type="Proteomes" id="UP001652741">
    <property type="component" value="Chromosome ssa14"/>
</dbReference>
<dbReference type="OrthoDB" id="6884957at2759"/>
<evidence type="ECO:0000256" key="2">
    <source>
        <dbReference type="ARBA" id="ARBA00022692"/>
    </source>
</evidence>
<evidence type="ECO:0000313" key="8">
    <source>
        <dbReference type="Proteomes" id="UP001652741"/>
    </source>
</evidence>
<dbReference type="InterPro" id="IPR005828">
    <property type="entry name" value="MFS_sugar_transport-like"/>
</dbReference>
<dbReference type="GeneID" id="106569167"/>
<dbReference type="PROSITE" id="PS50850">
    <property type="entry name" value="MFS"/>
    <property type="match status" value="1"/>
</dbReference>
<dbReference type="KEGG" id="sasa:106569167"/>
<name>A0A1S3LXW1_SALSA</name>
<sequence length="1048" mass="113926">MSETAMAVVQLETEEHQPENGFVSPETESPGLLTRIDDCVLPFLGGFGKYQRQLIVLTWIPALFIGFSQYSDEFLLAQPNNTCVPQTANTTNFTIIPSSLFHGPNNSFPRTAAYVYYNGTHNNTARHLQHCMCKEWTFELQTGLMQNVVTKWSLVCDSAWKVHIAKFSLLVGSIFGYLVFGVLADWFGRHPVLIISVLFMLVFGLTVAFSVNVPMFATLRFFEGFCLAGIALSLYILRIELCLPAWRFSMTMVASFVVLGGQLLMPGMAYLCRDWQVLQAVIICPLLLMLAYIWIFPESLRWLLATQQYGRSKWIMGHIIKKNQVNPELDTDHILTELQNALHKKPKKTCIVKMVGTRNLWKNIVVLCVNSLTGYGIHHCFARSMMDHHETHESTMFHNFYADYYTMAGIAVASCMALCPAVGLMGRRGGLLMFMIITALASLLQLGLLNLLGKYSVHLNIESSDTLNKNFSIAFSIIGMFSSHAVSNLSIFFCAEITPTVIRGGGLGLVLASAGFGMLTAPIMELHNQKGYFLHHIIFACCTLICIICILLLPETRYQPLPETLADGECYTRQPLLPPRKPGEQRLLLAQSESSRDYTRVHDTPLHEAAATTVFTMDSKASSAVDLTAPSFIDILAPPATELTSFQPDPDSVPLVKKDLNGRSVTLPSGTPMAALDKAGVVLPSKEHLLSSTPRNSALTPSNLKSTEDSTDIPLINYVAHESIFIVEDETAPSPTKDVTTATDTEDLPTSILVNTIPPVIETHPISSLDSTTPPVLDSSSTSTYTPPPVIKTTPTLESIVPPVIETTPTLDSTIPPVIETPCTLGSTTHPVIVPIPPSPTPSPTVINDTVPLLPLADRTTSIDSTDPITTDSIIPILIDSVDGKLPPPPTHNSDCTIPPVTDSVHTPELDSSCVNDVVVSPSSPVVAHSPVHHPTPLPPPLPPIDSVHIPTTVDSSTPPVIDTVHPLTVDSTTLPITDIVQHLTLDSTTPLFIDSLLPNITDTETTEAAPASTIMDCTISSPIDSGILPVMDCVISENSAVNGVASS</sequence>
<evidence type="ECO:0000259" key="7">
    <source>
        <dbReference type="PROSITE" id="PS50850"/>
    </source>
</evidence>
<dbReference type="GO" id="GO:0022857">
    <property type="term" value="F:transmembrane transporter activity"/>
    <property type="evidence" value="ECO:0007669"/>
    <property type="project" value="InterPro"/>
</dbReference>
<dbReference type="AlphaFoldDB" id="A0A1S3LXW1"/>
<evidence type="ECO:0000256" key="3">
    <source>
        <dbReference type="ARBA" id="ARBA00022989"/>
    </source>
</evidence>
<feature type="compositionally biased region" description="Polar residues" evidence="5">
    <location>
        <begin position="765"/>
        <end position="774"/>
    </location>
</feature>
<evidence type="ECO:0000256" key="6">
    <source>
        <dbReference type="SAM" id="Phobius"/>
    </source>
</evidence>
<dbReference type="PANTHER" id="PTHR24064">
    <property type="entry name" value="SOLUTE CARRIER FAMILY 22 MEMBER"/>
    <property type="match status" value="1"/>
</dbReference>
<feature type="transmembrane region" description="Helical" evidence="6">
    <location>
        <begin position="404"/>
        <end position="424"/>
    </location>
</feature>
<feature type="transmembrane region" description="Helical" evidence="6">
    <location>
        <begin position="532"/>
        <end position="553"/>
    </location>
</feature>
<feature type="transmembrane region" description="Helical" evidence="6">
    <location>
        <begin position="245"/>
        <end position="265"/>
    </location>
</feature>
<evidence type="ECO:0000313" key="9">
    <source>
        <dbReference type="RefSeq" id="XP_013995696.1"/>
    </source>
</evidence>
<feature type="transmembrane region" description="Helical" evidence="6">
    <location>
        <begin position="277"/>
        <end position="295"/>
    </location>
</feature>
<dbReference type="SUPFAM" id="SSF103473">
    <property type="entry name" value="MFS general substrate transporter"/>
    <property type="match status" value="1"/>
</dbReference>
<dbReference type="PaxDb" id="8030-ENSSSAP00000115117"/>
<feature type="transmembrane region" description="Helical" evidence="6">
    <location>
        <begin position="431"/>
        <end position="453"/>
    </location>
</feature>
<dbReference type="InterPro" id="IPR020846">
    <property type="entry name" value="MFS_dom"/>
</dbReference>
<organism evidence="8 9">
    <name type="scientific">Salmo salar</name>
    <name type="common">Atlantic salmon</name>
    <dbReference type="NCBI Taxonomy" id="8030"/>
    <lineage>
        <taxon>Eukaryota</taxon>
        <taxon>Metazoa</taxon>
        <taxon>Chordata</taxon>
        <taxon>Craniata</taxon>
        <taxon>Vertebrata</taxon>
        <taxon>Euteleostomi</taxon>
        <taxon>Actinopterygii</taxon>
        <taxon>Neopterygii</taxon>
        <taxon>Teleostei</taxon>
        <taxon>Protacanthopterygii</taxon>
        <taxon>Salmoniformes</taxon>
        <taxon>Salmonidae</taxon>
        <taxon>Salmoninae</taxon>
        <taxon>Salmo</taxon>
    </lineage>
</organism>
<comment type="subcellular location">
    <subcellularLocation>
        <location evidence="1">Membrane</location>
        <topology evidence="1">Multi-pass membrane protein</topology>
    </subcellularLocation>
</comment>
<evidence type="ECO:0000256" key="5">
    <source>
        <dbReference type="SAM" id="MobiDB-lite"/>
    </source>
</evidence>
<dbReference type="Pfam" id="PF00083">
    <property type="entry name" value="Sugar_tr"/>
    <property type="match status" value="1"/>
</dbReference>
<reference evidence="9" key="1">
    <citation type="submission" date="2025-08" db="UniProtKB">
        <authorList>
            <consortium name="RefSeq"/>
        </authorList>
    </citation>
    <scope>IDENTIFICATION</scope>
</reference>
<evidence type="ECO:0000256" key="1">
    <source>
        <dbReference type="ARBA" id="ARBA00004141"/>
    </source>
</evidence>
<feature type="transmembrane region" description="Helical" evidence="6">
    <location>
        <begin position="193"/>
        <end position="214"/>
    </location>
</feature>
<protein>
    <submittedName>
        <fullName evidence="9">Solute carrier family 22 member 23</fullName>
    </submittedName>
</protein>
<proteinExistence type="predicted"/>